<evidence type="ECO:0000313" key="1">
    <source>
        <dbReference type="EMBL" id="KDR65167.1"/>
    </source>
</evidence>
<name>A0A067S5L1_GALM3</name>
<dbReference type="AlphaFoldDB" id="A0A067S5L1"/>
<keyword evidence="2" id="KW-1185">Reference proteome</keyword>
<dbReference type="EMBL" id="KL142489">
    <property type="protein sequence ID" value="KDR65167.1"/>
    <property type="molecule type" value="Genomic_DNA"/>
</dbReference>
<organism evidence="1 2">
    <name type="scientific">Galerina marginata (strain CBS 339.88)</name>
    <dbReference type="NCBI Taxonomy" id="685588"/>
    <lineage>
        <taxon>Eukaryota</taxon>
        <taxon>Fungi</taxon>
        <taxon>Dikarya</taxon>
        <taxon>Basidiomycota</taxon>
        <taxon>Agaricomycotina</taxon>
        <taxon>Agaricomycetes</taxon>
        <taxon>Agaricomycetidae</taxon>
        <taxon>Agaricales</taxon>
        <taxon>Agaricineae</taxon>
        <taxon>Strophariaceae</taxon>
        <taxon>Galerina</taxon>
    </lineage>
</organism>
<protein>
    <submittedName>
        <fullName evidence="1">Uncharacterized protein</fullName>
    </submittedName>
</protein>
<reference evidence="2" key="1">
    <citation type="journal article" date="2014" name="Proc. Natl. Acad. Sci. U.S.A.">
        <title>Extensive sampling of basidiomycete genomes demonstrates inadequacy of the white-rot/brown-rot paradigm for wood decay fungi.</title>
        <authorList>
            <person name="Riley R."/>
            <person name="Salamov A.A."/>
            <person name="Brown D.W."/>
            <person name="Nagy L.G."/>
            <person name="Floudas D."/>
            <person name="Held B.W."/>
            <person name="Levasseur A."/>
            <person name="Lombard V."/>
            <person name="Morin E."/>
            <person name="Otillar R."/>
            <person name="Lindquist E.A."/>
            <person name="Sun H."/>
            <person name="LaButti K.M."/>
            <person name="Schmutz J."/>
            <person name="Jabbour D."/>
            <person name="Luo H."/>
            <person name="Baker S.E."/>
            <person name="Pisabarro A.G."/>
            <person name="Walton J.D."/>
            <person name="Blanchette R.A."/>
            <person name="Henrissat B."/>
            <person name="Martin F."/>
            <person name="Cullen D."/>
            <person name="Hibbett D.S."/>
            <person name="Grigoriev I.V."/>
        </authorList>
    </citation>
    <scope>NUCLEOTIDE SEQUENCE [LARGE SCALE GENOMIC DNA]</scope>
    <source>
        <strain evidence="2">CBS 339.88</strain>
    </source>
</reference>
<gene>
    <name evidence="1" type="ORF">GALMADRAFT_217652</name>
</gene>
<proteinExistence type="predicted"/>
<dbReference type="HOGENOM" id="CLU_1428072_0_0_1"/>
<dbReference type="Proteomes" id="UP000027222">
    <property type="component" value="Unassembled WGS sequence"/>
</dbReference>
<sequence length="190" mass="22273">MYWRQLEYAASYQHLIFAQDGDEDVELQHICFVREECDIQLKRIEITLDAPVRAGAIVTIQIHHDWDDSYISRSDLDLEGLGGEWRDLSVDHGDFLLRYQVRVESGQTHITAPIPEIEGEDWLYYVADIAIRNVDVEADLICWLALLKVYWEYSLENGFVYLASLELGVLRFSCLSFFLDNMWRCWDSQN</sequence>
<evidence type="ECO:0000313" key="2">
    <source>
        <dbReference type="Proteomes" id="UP000027222"/>
    </source>
</evidence>
<accession>A0A067S5L1</accession>